<dbReference type="Proteomes" id="UP000070531">
    <property type="component" value="Unassembled WGS sequence"/>
</dbReference>
<reference evidence="2 3" key="1">
    <citation type="submission" date="2016-01" db="EMBL/GenBank/DDBJ databases">
        <authorList>
            <person name="Oliw E.H."/>
        </authorList>
    </citation>
    <scope>NUCLEOTIDE SEQUENCE [LARGE SCALE GENOMIC DNA]</scope>
    <source>
        <strain evidence="2 3">DNF00307</strain>
    </source>
</reference>
<organism evidence="2">
    <name type="scientific">Prevotella amnii</name>
    <dbReference type="NCBI Taxonomy" id="419005"/>
    <lineage>
        <taxon>Bacteria</taxon>
        <taxon>Pseudomonadati</taxon>
        <taxon>Bacteroidota</taxon>
        <taxon>Bacteroidia</taxon>
        <taxon>Bacteroidales</taxon>
        <taxon>Prevotellaceae</taxon>
        <taxon>Prevotella</taxon>
    </lineage>
</organism>
<name>A0A134B4M8_9BACT</name>
<proteinExistence type="predicted"/>
<dbReference type="PATRIC" id="fig|419005.5.peg.1943"/>
<dbReference type="AlphaFoldDB" id="A0A134B4M8"/>
<feature type="chain" id="PRO_5007462272" description="Thioredoxin domain-containing protein" evidence="1">
    <location>
        <begin position="30"/>
        <end position="188"/>
    </location>
</feature>
<evidence type="ECO:0000313" key="2">
    <source>
        <dbReference type="EMBL" id="KXB74895.1"/>
    </source>
</evidence>
<evidence type="ECO:0000313" key="3">
    <source>
        <dbReference type="Proteomes" id="UP000070531"/>
    </source>
</evidence>
<evidence type="ECO:0000256" key="1">
    <source>
        <dbReference type="SAM" id="SignalP"/>
    </source>
</evidence>
<keyword evidence="1" id="KW-0732">Signal</keyword>
<comment type="caution">
    <text evidence="2">The sequence shown here is derived from an EMBL/GenBank/DDBJ whole genome shotgun (WGS) entry which is preliminary data.</text>
</comment>
<gene>
    <name evidence="2" type="ORF">HMPREF1860_01940</name>
</gene>
<evidence type="ECO:0008006" key="4">
    <source>
        <dbReference type="Google" id="ProtNLM"/>
    </source>
</evidence>
<sequence length="188" mass="21727">MFNSKTINLMKKFYLLAIVLLSLASCQIAGLTSGYSHLSKKEQAKIINYKGKIDEIHDYSNIYTVTVEQVKEYLSNHNNVIIYDYTPFCKSSFCLLPNILEDICKKNNTDLLVISNIYDDIFLGVTNKFPILMIKTSVYNTKSRAKYIDKFYHSLIGLNLKEIDYASYHYFSNGNYIKSFKNTQDISL</sequence>
<feature type="signal peptide" evidence="1">
    <location>
        <begin position="1"/>
        <end position="29"/>
    </location>
</feature>
<accession>A0A134B4M8</accession>
<dbReference type="PROSITE" id="PS51257">
    <property type="entry name" value="PROKAR_LIPOPROTEIN"/>
    <property type="match status" value="1"/>
</dbReference>
<dbReference type="EMBL" id="LSDL01000135">
    <property type="protein sequence ID" value="KXB74895.1"/>
    <property type="molecule type" value="Genomic_DNA"/>
</dbReference>
<protein>
    <recommendedName>
        <fullName evidence="4">Thioredoxin domain-containing protein</fullName>
    </recommendedName>
</protein>